<keyword evidence="5" id="KW-0430">Lectin</keyword>
<dbReference type="InterPro" id="IPR051941">
    <property type="entry name" value="BG_Antigen-Binding_Lectin"/>
</dbReference>
<feature type="domain" description="Fucolectin tachylectin-4 pentraxin-1" evidence="9">
    <location>
        <begin position="164"/>
        <end position="301"/>
    </location>
</feature>
<reference evidence="11" key="1">
    <citation type="submission" date="2016-11" db="UniProtKB">
        <authorList>
            <consortium name="WormBaseParasite"/>
        </authorList>
    </citation>
    <scope>IDENTIFICATION</scope>
</reference>
<keyword evidence="6" id="KW-0106">Calcium</keyword>
<dbReference type="GO" id="GO:0010185">
    <property type="term" value="P:regulation of cellular defense response"/>
    <property type="evidence" value="ECO:0007669"/>
    <property type="project" value="UniProtKB-ARBA"/>
</dbReference>
<protein>
    <submittedName>
        <fullName evidence="11">FTP domain-containing protein</fullName>
    </submittedName>
</protein>
<dbReference type="GO" id="GO:0042806">
    <property type="term" value="F:fucose binding"/>
    <property type="evidence" value="ECO:0007669"/>
    <property type="project" value="UniProtKB-ARBA"/>
</dbReference>
<evidence type="ECO:0000256" key="3">
    <source>
        <dbReference type="ARBA" id="ARBA00011233"/>
    </source>
</evidence>
<evidence type="ECO:0000256" key="1">
    <source>
        <dbReference type="ARBA" id="ARBA00002219"/>
    </source>
</evidence>
<dbReference type="GO" id="GO:0001868">
    <property type="term" value="P:regulation of complement activation, lectin pathway"/>
    <property type="evidence" value="ECO:0007669"/>
    <property type="project" value="UniProtKB-ARBA"/>
</dbReference>
<dbReference type="PANTHER" id="PTHR45713">
    <property type="entry name" value="FTP DOMAIN-CONTAINING PROTEIN"/>
    <property type="match status" value="1"/>
</dbReference>
<feature type="domain" description="Fucolectin tachylectin-4 pentraxin-1" evidence="9">
    <location>
        <begin position="306"/>
        <end position="435"/>
    </location>
</feature>
<feature type="signal peptide" evidence="8">
    <location>
        <begin position="1"/>
        <end position="27"/>
    </location>
</feature>
<dbReference type="Pfam" id="PF22633">
    <property type="entry name" value="F5_F8_type_C_2"/>
    <property type="match status" value="3"/>
</dbReference>
<evidence type="ECO:0000256" key="2">
    <source>
        <dbReference type="ARBA" id="ARBA00010147"/>
    </source>
</evidence>
<organism evidence="10 11">
    <name type="scientific">Macrostomum lignano</name>
    <dbReference type="NCBI Taxonomy" id="282301"/>
    <lineage>
        <taxon>Eukaryota</taxon>
        <taxon>Metazoa</taxon>
        <taxon>Spiralia</taxon>
        <taxon>Lophotrochozoa</taxon>
        <taxon>Platyhelminthes</taxon>
        <taxon>Rhabditophora</taxon>
        <taxon>Macrostomorpha</taxon>
        <taxon>Macrostomida</taxon>
        <taxon>Macrostomidae</taxon>
        <taxon>Macrostomum</taxon>
    </lineage>
</organism>
<sequence>MTMSSKMILSLLLAALVFNRATQPADGAVYQQIQLFECKQSSTHNDAKCVRAIDGNTNQDYHAGSCTHTATPQSWWQARAERLTHFKQIRIYNRMDCCSERLDYFSIYIDGHLSAAYRGEPFSHNTFNVDRVGEVLRIQSHRDSAFSLCEVQVFGEVVSLPAIGERLAFDSCSQSSTSAEGVCDRAIDGSTKQDYSYKSCSHTNQERGWWQGHLTKTSEVTHVRIYNRLDCCSERLSDFAVLIDGHECASYRSEPSSFFSVLTLPCEGAGQTIKIVNRRPTSLTLCEVQAFGKVKEDISLPSKQLRFNSCSQSSTTSGGDCKRAFDGIRKQDYHAGSCTHTESAHNNWWQGQMRQAAFVTQVRIYNRLDCCSDRLNDFSISVGGHECASYRSDGYFSARTFECHAYGQVVHIDSHKAVPLTLCEVEVFGSDQPRK</sequence>
<keyword evidence="4" id="KW-0479">Metal-binding</keyword>
<evidence type="ECO:0000259" key="9">
    <source>
        <dbReference type="SMART" id="SM00607"/>
    </source>
</evidence>
<evidence type="ECO:0000256" key="8">
    <source>
        <dbReference type="SAM" id="SignalP"/>
    </source>
</evidence>
<evidence type="ECO:0000313" key="10">
    <source>
        <dbReference type="Proteomes" id="UP000095280"/>
    </source>
</evidence>
<comment type="function">
    <text evidence="1">Acts as a defensive agent. Recognizes blood group fucosylated oligosaccharides including A, B, H and Lewis B-type antigens. Does not recognize Lewis A antigen and has low affinity for monovalent haptens.</text>
</comment>
<evidence type="ECO:0000256" key="6">
    <source>
        <dbReference type="ARBA" id="ARBA00022837"/>
    </source>
</evidence>
<evidence type="ECO:0000256" key="7">
    <source>
        <dbReference type="ARBA" id="ARBA00023157"/>
    </source>
</evidence>
<proteinExistence type="inferred from homology"/>
<keyword evidence="8" id="KW-0732">Signal</keyword>
<dbReference type="InterPro" id="IPR008979">
    <property type="entry name" value="Galactose-bd-like_sf"/>
</dbReference>
<dbReference type="PANTHER" id="PTHR45713:SF6">
    <property type="entry name" value="F5_8 TYPE C DOMAIN-CONTAINING PROTEIN"/>
    <property type="match status" value="1"/>
</dbReference>
<feature type="chain" id="PRO_5009319644" evidence="8">
    <location>
        <begin position="28"/>
        <end position="435"/>
    </location>
</feature>
<name>A0A1I8GSW1_9PLAT</name>
<comment type="subunit">
    <text evidence="3">Homotrimer.</text>
</comment>
<dbReference type="WBParaSite" id="maker-uti_cns_0003026-snap-gene-0.16-mRNA-1">
    <property type="protein sequence ID" value="maker-uti_cns_0003026-snap-gene-0.16-mRNA-1"/>
    <property type="gene ID" value="maker-uti_cns_0003026-snap-gene-0.16"/>
</dbReference>
<accession>A0A1I8GSW1</accession>
<keyword evidence="7" id="KW-1015">Disulfide bond</keyword>
<dbReference type="AlphaFoldDB" id="A0A1I8GSW1"/>
<dbReference type="Proteomes" id="UP000095280">
    <property type="component" value="Unplaced"/>
</dbReference>
<feature type="domain" description="Fucolectin tachylectin-4 pentraxin-1" evidence="9">
    <location>
        <begin position="37"/>
        <end position="161"/>
    </location>
</feature>
<dbReference type="InterPro" id="IPR006585">
    <property type="entry name" value="FTP1"/>
</dbReference>
<keyword evidence="10" id="KW-1185">Reference proteome</keyword>
<dbReference type="SMART" id="SM00607">
    <property type="entry name" value="FTP"/>
    <property type="match status" value="3"/>
</dbReference>
<comment type="similarity">
    <text evidence="2">Belongs to the fucolectin family.</text>
</comment>
<evidence type="ECO:0000313" key="11">
    <source>
        <dbReference type="WBParaSite" id="maker-uti_cns_0003026-snap-gene-0.16-mRNA-1"/>
    </source>
</evidence>
<dbReference type="GO" id="GO:0046872">
    <property type="term" value="F:metal ion binding"/>
    <property type="evidence" value="ECO:0007669"/>
    <property type="project" value="UniProtKB-KW"/>
</dbReference>
<dbReference type="Gene3D" id="2.60.120.260">
    <property type="entry name" value="Galactose-binding domain-like"/>
    <property type="match status" value="3"/>
</dbReference>
<evidence type="ECO:0000256" key="5">
    <source>
        <dbReference type="ARBA" id="ARBA00022734"/>
    </source>
</evidence>
<dbReference type="SUPFAM" id="SSF49785">
    <property type="entry name" value="Galactose-binding domain-like"/>
    <property type="match status" value="3"/>
</dbReference>
<evidence type="ECO:0000256" key="4">
    <source>
        <dbReference type="ARBA" id="ARBA00022723"/>
    </source>
</evidence>